<dbReference type="GO" id="GO:0009279">
    <property type="term" value="C:cell outer membrane"/>
    <property type="evidence" value="ECO:0007669"/>
    <property type="project" value="UniProtKB-SubCell"/>
</dbReference>
<keyword evidence="11" id="KW-0732">Signal</keyword>
<keyword evidence="2 8" id="KW-0813">Transport</keyword>
<dbReference type="EMBL" id="JAUUUU010000001">
    <property type="protein sequence ID" value="MDP1519590.1"/>
    <property type="molecule type" value="Genomic_DNA"/>
</dbReference>
<dbReference type="Pfam" id="PF00593">
    <property type="entry name" value="TonB_dep_Rec_b-barrel"/>
    <property type="match status" value="1"/>
</dbReference>
<dbReference type="PANTHER" id="PTHR30069:SF40">
    <property type="entry name" value="TONB-DEPENDENT RECEPTOR NMB0964-RELATED"/>
    <property type="match status" value="1"/>
</dbReference>
<evidence type="ECO:0000256" key="4">
    <source>
        <dbReference type="ARBA" id="ARBA00022692"/>
    </source>
</evidence>
<reference evidence="14" key="2">
    <citation type="submission" date="2023-08" db="EMBL/GenBank/DDBJ databases">
        <authorList>
            <person name="Luo J."/>
        </authorList>
    </citation>
    <scope>NUCLEOTIDE SEQUENCE</scope>
    <source>
        <strain evidence="14">DSM 25064</strain>
    </source>
</reference>
<dbReference type="InterPro" id="IPR039426">
    <property type="entry name" value="TonB-dep_rcpt-like"/>
</dbReference>
<protein>
    <submittedName>
        <fullName evidence="14">TonB-dependent receptor</fullName>
    </submittedName>
</protein>
<keyword evidence="14" id="KW-0675">Receptor</keyword>
<keyword evidence="6 8" id="KW-0472">Membrane</keyword>
<gene>
    <name evidence="14" type="ORF">Q8A57_01230</name>
</gene>
<feature type="signal peptide" evidence="11">
    <location>
        <begin position="1"/>
        <end position="20"/>
    </location>
</feature>
<feature type="region of interest" description="Disordered" evidence="10">
    <location>
        <begin position="267"/>
        <end position="289"/>
    </location>
</feature>
<dbReference type="InterPro" id="IPR037066">
    <property type="entry name" value="Plug_dom_sf"/>
</dbReference>
<evidence type="ECO:0000313" key="14">
    <source>
        <dbReference type="EMBL" id="MDP1519590.1"/>
    </source>
</evidence>
<evidence type="ECO:0000256" key="5">
    <source>
        <dbReference type="ARBA" id="ARBA00023077"/>
    </source>
</evidence>
<evidence type="ECO:0000256" key="3">
    <source>
        <dbReference type="ARBA" id="ARBA00022452"/>
    </source>
</evidence>
<organism evidence="14 15">
    <name type="scientific">Porticoccus litoralis</name>
    <dbReference type="NCBI Taxonomy" id="434086"/>
    <lineage>
        <taxon>Bacteria</taxon>
        <taxon>Pseudomonadati</taxon>
        <taxon>Pseudomonadota</taxon>
        <taxon>Gammaproteobacteria</taxon>
        <taxon>Cellvibrionales</taxon>
        <taxon>Porticoccaceae</taxon>
        <taxon>Porticoccus</taxon>
    </lineage>
</organism>
<dbReference type="GO" id="GO:0044718">
    <property type="term" value="P:siderophore transmembrane transport"/>
    <property type="evidence" value="ECO:0007669"/>
    <property type="project" value="TreeGrafter"/>
</dbReference>
<evidence type="ECO:0000256" key="1">
    <source>
        <dbReference type="ARBA" id="ARBA00004571"/>
    </source>
</evidence>
<keyword evidence="5 9" id="KW-0798">TonB box</keyword>
<dbReference type="InterPro" id="IPR012910">
    <property type="entry name" value="Plug_dom"/>
</dbReference>
<dbReference type="Gene3D" id="2.170.130.10">
    <property type="entry name" value="TonB-dependent receptor, plug domain"/>
    <property type="match status" value="1"/>
</dbReference>
<evidence type="ECO:0000256" key="8">
    <source>
        <dbReference type="PROSITE-ProRule" id="PRU01360"/>
    </source>
</evidence>
<name>A0AAW8B1Y9_9GAMM</name>
<evidence type="ECO:0000256" key="7">
    <source>
        <dbReference type="ARBA" id="ARBA00023237"/>
    </source>
</evidence>
<feature type="domain" description="TonB-dependent receptor plug" evidence="13">
    <location>
        <begin position="46"/>
        <end position="147"/>
    </location>
</feature>
<dbReference type="InterPro" id="IPR000531">
    <property type="entry name" value="Beta-barrel_TonB"/>
</dbReference>
<comment type="caution">
    <text evidence="14">The sequence shown here is derived from an EMBL/GenBank/DDBJ whole genome shotgun (WGS) entry which is preliminary data.</text>
</comment>
<dbReference type="PROSITE" id="PS52016">
    <property type="entry name" value="TONB_DEPENDENT_REC_3"/>
    <property type="match status" value="1"/>
</dbReference>
<proteinExistence type="inferred from homology"/>
<evidence type="ECO:0000259" key="12">
    <source>
        <dbReference type="Pfam" id="PF00593"/>
    </source>
</evidence>
<dbReference type="Gene3D" id="2.40.170.20">
    <property type="entry name" value="TonB-dependent receptor, beta-barrel domain"/>
    <property type="match status" value="1"/>
</dbReference>
<evidence type="ECO:0000256" key="10">
    <source>
        <dbReference type="SAM" id="MobiDB-lite"/>
    </source>
</evidence>
<feature type="domain" description="TonB-dependent receptor-like beta-barrel" evidence="12">
    <location>
        <begin position="320"/>
        <end position="643"/>
    </location>
</feature>
<dbReference type="Pfam" id="PF07715">
    <property type="entry name" value="Plug"/>
    <property type="match status" value="1"/>
</dbReference>
<evidence type="ECO:0000256" key="6">
    <source>
        <dbReference type="ARBA" id="ARBA00023136"/>
    </source>
</evidence>
<accession>A0AAW8B1Y9</accession>
<evidence type="ECO:0000256" key="9">
    <source>
        <dbReference type="RuleBase" id="RU003357"/>
    </source>
</evidence>
<keyword evidence="7 8" id="KW-0998">Cell outer membrane</keyword>
<evidence type="ECO:0000256" key="2">
    <source>
        <dbReference type="ARBA" id="ARBA00022448"/>
    </source>
</evidence>
<sequence length="674" mass="74645">MKTYFMAALAVASLPIAASAQDQHQSTLNEVIVSASPLEEQSAGINQAVSVLSGEELRNKAAATIGESLKDEPGVTSSGFGPGVGQPVIRGQSGNRVRVLQDSMGTMDASDASGDHSITLEALVAERIEVLRGPATLRYGNGAFGGVVNVIDNRIPDELPDELKSAVEYRHNSANDQNSTVFVMDGAIADTPLGNWAWHLDGLYRDSNDLEVDGFAQLPEDDEEDHESTHGYIDNTDSQAHNVTAGLSWIGDKGFIGLSVSEMENNYGVPAGGHHHHEEEEEDEHEEEAETIRIDMEQTRVDLKSEWQDILPGIELGRFGFSYNDYEHTELEGGEKGTRFTNEAFEGRVELLHQEIAGWTGAFGLQLEDRQFAAIGEESFIPKSDIQNSGVFWVGETSHGDLSYEVGLRLDRQTIDPDGSSEIDHNTQSLSFGTLWQMTDEQRVSFTFTRAQRAPAIEELLSNGPHHASQSFDLGDENLDEETSHNFEFGYRYEGPVNLSLNLFYNSIDDFIFKKNTGVEDDDEELTIYQYNQEDATFRGIEASVVIPVAERWEIELFSDYVRAKLDKSGDVPRIPPLRYGAALDYTAYSWTAGMRLTQANEQSHAGEFEDDTDAYTRLDAHVHYHIDTAAGNWLLFVKGTNLLDDEIRNATSYLRDSAPESALSLELGVRFSF</sequence>
<reference evidence="14" key="1">
    <citation type="journal article" date="2010" name="Int. J. Syst. Evol. Microbiol.">
        <title>Porticoccus litoralis gen. nov., sp. nov., a gammaproteobacterium isolated from the Yellow Sea.</title>
        <authorList>
            <person name="Oh H.M."/>
            <person name="Kim H."/>
            <person name="Kim K.M."/>
            <person name="Min G.S."/>
            <person name="Cho J.C."/>
        </authorList>
    </citation>
    <scope>NUCLEOTIDE SEQUENCE</scope>
    <source>
        <strain evidence="14">DSM 25064</strain>
    </source>
</reference>
<dbReference type="PANTHER" id="PTHR30069">
    <property type="entry name" value="TONB-DEPENDENT OUTER MEMBRANE RECEPTOR"/>
    <property type="match status" value="1"/>
</dbReference>
<feature type="chain" id="PRO_5043577814" evidence="11">
    <location>
        <begin position="21"/>
        <end position="674"/>
    </location>
</feature>
<dbReference type="SUPFAM" id="SSF56935">
    <property type="entry name" value="Porins"/>
    <property type="match status" value="1"/>
</dbReference>
<keyword evidence="15" id="KW-1185">Reference proteome</keyword>
<keyword evidence="3 8" id="KW-1134">Transmembrane beta strand</keyword>
<evidence type="ECO:0000259" key="13">
    <source>
        <dbReference type="Pfam" id="PF07715"/>
    </source>
</evidence>
<keyword evidence="4 8" id="KW-0812">Transmembrane</keyword>
<comment type="subcellular location">
    <subcellularLocation>
        <location evidence="1 8">Cell outer membrane</location>
        <topology evidence="1 8">Multi-pass membrane protein</topology>
    </subcellularLocation>
</comment>
<evidence type="ECO:0000256" key="11">
    <source>
        <dbReference type="SAM" id="SignalP"/>
    </source>
</evidence>
<dbReference type="Proteomes" id="UP001178354">
    <property type="component" value="Unassembled WGS sequence"/>
</dbReference>
<dbReference type="RefSeq" id="WP_305169103.1">
    <property type="nucleotide sequence ID" value="NZ_JAUUUU010000001.1"/>
</dbReference>
<dbReference type="GO" id="GO:0015344">
    <property type="term" value="F:siderophore uptake transmembrane transporter activity"/>
    <property type="evidence" value="ECO:0007669"/>
    <property type="project" value="TreeGrafter"/>
</dbReference>
<dbReference type="AlphaFoldDB" id="A0AAW8B1Y9"/>
<evidence type="ECO:0000313" key="15">
    <source>
        <dbReference type="Proteomes" id="UP001178354"/>
    </source>
</evidence>
<dbReference type="InterPro" id="IPR036942">
    <property type="entry name" value="Beta-barrel_TonB_sf"/>
</dbReference>
<feature type="compositionally biased region" description="Acidic residues" evidence="10">
    <location>
        <begin position="279"/>
        <end position="289"/>
    </location>
</feature>
<comment type="similarity">
    <text evidence="8 9">Belongs to the TonB-dependent receptor family.</text>
</comment>